<dbReference type="EMBL" id="JADTFC010000114">
    <property type="protein sequence ID" value="MBG6291409.1"/>
    <property type="molecule type" value="Genomic_DNA"/>
</dbReference>
<reference evidence="1 2" key="1">
    <citation type="submission" date="2020-11" db="EMBL/GenBank/DDBJ databases">
        <title>Enhanced detection system for hospital associated transmission using whole genome sequencing surveillance.</title>
        <authorList>
            <person name="Harrison L.H."/>
            <person name="Van Tyne D."/>
            <person name="Marsh J.W."/>
            <person name="Griffith M.P."/>
            <person name="Snyder D.J."/>
            <person name="Cooper V.S."/>
            <person name="Mustapha M."/>
        </authorList>
    </citation>
    <scope>NUCLEOTIDE SEQUENCE [LARGE SCALE GENOMIC DNA]</scope>
    <source>
        <strain evidence="1 2">PSA00705</strain>
    </source>
</reference>
<protein>
    <recommendedName>
        <fullName evidence="3">Transcriptional regulator</fullName>
    </recommendedName>
</protein>
<evidence type="ECO:0008006" key="3">
    <source>
        <dbReference type="Google" id="ProtNLM"/>
    </source>
</evidence>
<evidence type="ECO:0000313" key="2">
    <source>
        <dbReference type="Proteomes" id="UP000608450"/>
    </source>
</evidence>
<proteinExistence type="predicted"/>
<gene>
    <name evidence="1" type="ORF">I5I61_28465</name>
</gene>
<dbReference type="Proteomes" id="UP000608450">
    <property type="component" value="Unassembled WGS sequence"/>
</dbReference>
<comment type="caution">
    <text evidence="1">The sequence shown here is derived from an EMBL/GenBank/DDBJ whole genome shotgun (WGS) entry which is preliminary data.</text>
</comment>
<dbReference type="RefSeq" id="WP_196913621.1">
    <property type="nucleotide sequence ID" value="NZ_CAMIIC010000007.1"/>
</dbReference>
<evidence type="ECO:0000313" key="1">
    <source>
        <dbReference type="EMBL" id="MBG6291409.1"/>
    </source>
</evidence>
<name>A0ABS0KTP4_PSENT</name>
<accession>A0ABS0KTP4</accession>
<keyword evidence="2" id="KW-1185">Reference proteome</keyword>
<sequence>MTERQILLLHEAELRRRKRQRAEDLIDINHAFAGGDHASQQLKKLQA</sequence>
<organism evidence="1 2">
    <name type="scientific">Pseudomonas nitroreducens</name>
    <dbReference type="NCBI Taxonomy" id="46680"/>
    <lineage>
        <taxon>Bacteria</taxon>
        <taxon>Pseudomonadati</taxon>
        <taxon>Pseudomonadota</taxon>
        <taxon>Gammaproteobacteria</taxon>
        <taxon>Pseudomonadales</taxon>
        <taxon>Pseudomonadaceae</taxon>
        <taxon>Pseudomonas</taxon>
    </lineage>
</organism>